<dbReference type="STRING" id="53326.A0A016SUP6"/>
<name>A0A016SUP6_9BILA</name>
<dbReference type="Gene3D" id="1.20.1440.340">
    <property type="match status" value="1"/>
</dbReference>
<reference evidence="4" key="1">
    <citation type="journal article" date="2015" name="Nat. Genet.">
        <title>The genome and transcriptome of the zoonotic hookworm Ancylostoma ceylanicum identify infection-specific gene families.</title>
        <authorList>
            <person name="Schwarz E.M."/>
            <person name="Hu Y."/>
            <person name="Antoshechkin I."/>
            <person name="Miller M.M."/>
            <person name="Sternberg P.W."/>
            <person name="Aroian R.V."/>
        </authorList>
    </citation>
    <scope>NUCLEOTIDE SEQUENCE</scope>
    <source>
        <strain evidence="4">HY135</strain>
    </source>
</reference>
<dbReference type="GO" id="GO:0005524">
    <property type="term" value="F:ATP binding"/>
    <property type="evidence" value="ECO:0007669"/>
    <property type="project" value="UniProtKB-KW"/>
</dbReference>
<dbReference type="InterPro" id="IPR036554">
    <property type="entry name" value="GHMP_kinase_C_sf"/>
</dbReference>
<evidence type="ECO:0000256" key="2">
    <source>
        <dbReference type="ARBA" id="ARBA00022840"/>
    </source>
</evidence>
<keyword evidence="2" id="KW-0067">ATP-binding</keyword>
<dbReference type="EMBL" id="JARK01001511">
    <property type="protein sequence ID" value="EYB94117.1"/>
    <property type="molecule type" value="Genomic_DNA"/>
</dbReference>
<accession>A0A016SUP6</accession>
<proteinExistence type="predicted"/>
<dbReference type="GO" id="GO:0005829">
    <property type="term" value="C:cytosol"/>
    <property type="evidence" value="ECO:0007669"/>
    <property type="project" value="TreeGrafter"/>
</dbReference>
<dbReference type="OrthoDB" id="5897331at2759"/>
<dbReference type="GO" id="GO:0006012">
    <property type="term" value="P:galactose metabolic process"/>
    <property type="evidence" value="ECO:0007669"/>
    <property type="project" value="TreeGrafter"/>
</dbReference>
<evidence type="ECO:0000313" key="3">
    <source>
        <dbReference type="EMBL" id="EYB94117.1"/>
    </source>
</evidence>
<protein>
    <submittedName>
        <fullName evidence="3">Uncharacterized protein</fullName>
    </submittedName>
</protein>
<dbReference type="PANTHER" id="PTHR10457">
    <property type="entry name" value="MEVALONATE KINASE/GALACTOKINASE"/>
    <property type="match status" value="1"/>
</dbReference>
<keyword evidence="1" id="KW-0547">Nucleotide-binding</keyword>
<dbReference type="GO" id="GO:0004335">
    <property type="term" value="F:galactokinase activity"/>
    <property type="evidence" value="ECO:0007669"/>
    <property type="project" value="TreeGrafter"/>
</dbReference>
<gene>
    <name evidence="3" type="primary">Acey_s0175.g497</name>
    <name evidence="3" type="ORF">Y032_0175g497</name>
</gene>
<keyword evidence="4" id="KW-1185">Reference proteome</keyword>
<evidence type="ECO:0000256" key="1">
    <source>
        <dbReference type="ARBA" id="ARBA00022741"/>
    </source>
</evidence>
<dbReference type="SUPFAM" id="SSF55060">
    <property type="entry name" value="GHMP Kinase, C-terminal domain"/>
    <property type="match status" value="1"/>
</dbReference>
<sequence length="173" mass="19151">MLGLDTKHCLLRDVQDAAGRDVNQMLELVESLPESASREQLEQLLGKGEVQACLSEDTERMTSFKLRARARYVFGEASRVDEFSKVLDSPLRMGEIVISCSSSLSADYECGNAEVENLVRKASRISYGGRITAWGRRVLVVEDFAHPSNPEGDCLLFTDPASSGAFVKFIKQE</sequence>
<dbReference type="PANTHER" id="PTHR10457:SF7">
    <property type="entry name" value="GALACTOKINASE-RELATED"/>
    <property type="match status" value="1"/>
</dbReference>
<dbReference type="AlphaFoldDB" id="A0A016SUP6"/>
<dbReference type="Proteomes" id="UP000024635">
    <property type="component" value="Unassembled WGS sequence"/>
</dbReference>
<organism evidence="3 4">
    <name type="scientific">Ancylostoma ceylanicum</name>
    <dbReference type="NCBI Taxonomy" id="53326"/>
    <lineage>
        <taxon>Eukaryota</taxon>
        <taxon>Metazoa</taxon>
        <taxon>Ecdysozoa</taxon>
        <taxon>Nematoda</taxon>
        <taxon>Chromadorea</taxon>
        <taxon>Rhabditida</taxon>
        <taxon>Rhabditina</taxon>
        <taxon>Rhabditomorpha</taxon>
        <taxon>Strongyloidea</taxon>
        <taxon>Ancylostomatidae</taxon>
        <taxon>Ancylostomatinae</taxon>
        <taxon>Ancylostoma</taxon>
    </lineage>
</organism>
<comment type="caution">
    <text evidence="3">The sequence shown here is derived from an EMBL/GenBank/DDBJ whole genome shotgun (WGS) entry which is preliminary data.</text>
</comment>
<evidence type="ECO:0000313" key="4">
    <source>
        <dbReference type="Proteomes" id="UP000024635"/>
    </source>
</evidence>